<feature type="transmembrane region" description="Helical" evidence="11">
    <location>
        <begin position="301"/>
        <end position="323"/>
    </location>
</feature>
<keyword evidence="5 9" id="KW-0597">Phosphoprotein</keyword>
<dbReference type="PANTHER" id="PTHR43065">
    <property type="entry name" value="SENSOR HISTIDINE KINASE"/>
    <property type="match status" value="1"/>
</dbReference>
<dbReference type="Pfam" id="PF00072">
    <property type="entry name" value="Response_reg"/>
    <property type="match status" value="1"/>
</dbReference>
<dbReference type="InterPro" id="IPR003661">
    <property type="entry name" value="HisK_dim/P_dom"/>
</dbReference>
<dbReference type="SUPFAM" id="SSF103190">
    <property type="entry name" value="Sensory domain-like"/>
    <property type="match status" value="1"/>
</dbReference>
<dbReference type="SUPFAM" id="SSF52172">
    <property type="entry name" value="CheY-like"/>
    <property type="match status" value="1"/>
</dbReference>
<dbReference type="Gene3D" id="3.40.50.2300">
    <property type="match status" value="1"/>
</dbReference>
<name>A0A2U8W881_9HYPH</name>
<evidence type="ECO:0000256" key="11">
    <source>
        <dbReference type="SAM" id="Phobius"/>
    </source>
</evidence>
<evidence type="ECO:0000256" key="10">
    <source>
        <dbReference type="SAM" id="MobiDB-lite"/>
    </source>
</evidence>
<dbReference type="Gene3D" id="3.30.565.10">
    <property type="entry name" value="Histidine kinase-like ATPase, C-terminal domain"/>
    <property type="match status" value="1"/>
</dbReference>
<dbReference type="AlphaFoldDB" id="A0A2U8W881"/>
<dbReference type="Pfam" id="PF02743">
    <property type="entry name" value="dCache_1"/>
    <property type="match status" value="1"/>
</dbReference>
<comment type="catalytic activity">
    <reaction evidence="1">
        <text>ATP + protein L-histidine = ADP + protein N-phospho-L-histidine.</text>
        <dbReference type="EC" id="2.7.13.3"/>
    </reaction>
</comment>
<evidence type="ECO:0000259" key="12">
    <source>
        <dbReference type="PROSITE" id="PS50109"/>
    </source>
</evidence>
<dbReference type="InterPro" id="IPR004358">
    <property type="entry name" value="Sig_transdc_His_kin-like_C"/>
</dbReference>
<dbReference type="InterPro" id="IPR036890">
    <property type="entry name" value="HATPase_C_sf"/>
</dbReference>
<feature type="region of interest" description="Disordered" evidence="10">
    <location>
        <begin position="1"/>
        <end position="20"/>
    </location>
</feature>
<dbReference type="PROSITE" id="PS50109">
    <property type="entry name" value="HIS_KIN"/>
    <property type="match status" value="1"/>
</dbReference>
<evidence type="ECO:0000256" key="6">
    <source>
        <dbReference type="ARBA" id="ARBA00022692"/>
    </source>
</evidence>
<evidence type="ECO:0000259" key="13">
    <source>
        <dbReference type="PROSITE" id="PS50110"/>
    </source>
</evidence>
<protein>
    <recommendedName>
        <fullName evidence="3">histidine kinase</fullName>
        <ecNumber evidence="3">2.7.13.3</ecNumber>
    </recommendedName>
</protein>
<comment type="subcellular location">
    <subcellularLocation>
        <location evidence="2">Cell membrane</location>
        <topology evidence="2">Multi-pass membrane protein</topology>
    </subcellularLocation>
</comment>
<evidence type="ECO:0000256" key="3">
    <source>
        <dbReference type="ARBA" id="ARBA00012438"/>
    </source>
</evidence>
<keyword evidence="6 11" id="KW-0812">Transmembrane</keyword>
<feature type="transmembrane region" description="Helical" evidence="11">
    <location>
        <begin position="30"/>
        <end position="48"/>
    </location>
</feature>
<dbReference type="InterPro" id="IPR029151">
    <property type="entry name" value="Sensor-like_sf"/>
</dbReference>
<dbReference type="EC" id="2.7.13.3" evidence="3"/>
<dbReference type="CDD" id="cd12915">
    <property type="entry name" value="PDC2_DGC_like"/>
    <property type="match status" value="1"/>
</dbReference>
<dbReference type="SUPFAM" id="SSF55874">
    <property type="entry name" value="ATPase domain of HSP90 chaperone/DNA topoisomerase II/histidine kinase"/>
    <property type="match status" value="1"/>
</dbReference>
<evidence type="ECO:0000256" key="7">
    <source>
        <dbReference type="ARBA" id="ARBA00022989"/>
    </source>
</evidence>
<sequence length="748" mass="81697">MGQRQASETRRTAPSAEASSGGTAIRAGRALLVVSILLPAFLLALAGWHNRGEVLREADGRVERTLRVLHEHAIKVFETQKLIIDRINGRLRFIDWSSEEDRLDLHRFLADLQKSYEQVATLTIVDAEGRLRASSRSHPADASVSYVDRDWFQALRATDQSEIHVSRSVIGRQSGQPVFNVSRRVYSPDGSFQGAIALSVDRSYFETFYREVDPDLAHNVVLVRSDGEILAREPTTGLMTLPPSAPMMQAIGRGDDGPYRAVSAVDRVTRIFSYRRVAPYPVYIGFGVSEAGVLEAWKAHMIGYTLVAALAAAGLFGVSLLALRQMRRQDLATRRWREAADALTAEATERRRAEEQLRQAQKMEAVGRLTGGVAHDFNNLLTVVIGNLEMAQRRGADADARLLRGIDNAMEGARRAATLTHRLLAFSRQSPLNPETVDANRLVAGMSDLFRRTLGEQVAVETVLAGGLWLTQADANQMESAILNLAVNARDAMPEGGKLTIETGNAFLDEAYSAHHDELRPGQYVMVAVCDTGTGMPPEVTSRVFEPFFTTKPPGKGSGLGLAQVYGFMRQTGGHVAIYSEVGQGTAIKLYFPRLARGSAEPLGDLRSPMETPTLIPGVLERAPQPGLTVLAVEDDPMVRAFTVAALEEAGYRVLQAAEGPQALRLIETEPEIALLFTDVVLTGPLDGRKVADEALCRRPGLKVLFTTGYTRNAIIHHGRLDEGVDLIVKPFTAASLGRKVRAVLTEA</sequence>
<proteinExistence type="predicted"/>
<feature type="domain" description="Histidine kinase" evidence="12">
    <location>
        <begin position="372"/>
        <end position="596"/>
    </location>
</feature>
<dbReference type="Gene3D" id="1.10.287.130">
    <property type="match status" value="1"/>
</dbReference>
<accession>A0A2U8W881</accession>
<dbReference type="SUPFAM" id="SSF47384">
    <property type="entry name" value="Homodimeric domain of signal transducing histidine kinase"/>
    <property type="match status" value="1"/>
</dbReference>
<dbReference type="InterPro" id="IPR036097">
    <property type="entry name" value="HisK_dim/P_sf"/>
</dbReference>
<evidence type="ECO:0000256" key="9">
    <source>
        <dbReference type="PROSITE-ProRule" id="PRU00169"/>
    </source>
</evidence>
<dbReference type="PANTHER" id="PTHR43065:SF49">
    <property type="entry name" value="HISTIDINE KINASE"/>
    <property type="match status" value="1"/>
</dbReference>
<dbReference type="CDD" id="cd00082">
    <property type="entry name" value="HisKA"/>
    <property type="match status" value="1"/>
</dbReference>
<feature type="modified residue" description="4-aspartylphosphate" evidence="9">
    <location>
        <position position="679"/>
    </location>
</feature>
<evidence type="ECO:0000313" key="15">
    <source>
        <dbReference type="Proteomes" id="UP000245926"/>
    </source>
</evidence>
<reference evidence="15" key="1">
    <citation type="submission" date="2018-05" db="EMBL/GenBank/DDBJ databases">
        <title>Complete Genome Sequence of Methylobacterium sp. 17SD2-17.</title>
        <authorList>
            <person name="Srinivasan S."/>
        </authorList>
    </citation>
    <scope>NUCLEOTIDE SEQUENCE [LARGE SCALE GENOMIC DNA]</scope>
    <source>
        <strain evidence="15">17SD2-17</strain>
    </source>
</reference>
<dbReference type="CDD" id="cd12914">
    <property type="entry name" value="PDC1_DGC_like"/>
    <property type="match status" value="1"/>
</dbReference>
<gene>
    <name evidence="14" type="ORF">DK389_16705</name>
</gene>
<dbReference type="Pfam" id="PF00512">
    <property type="entry name" value="HisKA"/>
    <property type="match status" value="1"/>
</dbReference>
<evidence type="ECO:0000313" key="14">
    <source>
        <dbReference type="EMBL" id="AWN41841.1"/>
    </source>
</evidence>
<dbReference type="SMART" id="SM00387">
    <property type="entry name" value="HATPase_c"/>
    <property type="match status" value="1"/>
</dbReference>
<dbReference type="InterPro" id="IPR003594">
    <property type="entry name" value="HATPase_dom"/>
</dbReference>
<keyword evidence="14" id="KW-0808">Transferase</keyword>
<dbReference type="CDD" id="cd16919">
    <property type="entry name" value="HATPase_CckA-like"/>
    <property type="match status" value="1"/>
</dbReference>
<dbReference type="InterPro" id="IPR005467">
    <property type="entry name" value="His_kinase_dom"/>
</dbReference>
<dbReference type="Pfam" id="PF02518">
    <property type="entry name" value="HATPase_c"/>
    <property type="match status" value="1"/>
</dbReference>
<dbReference type="SMART" id="SM00448">
    <property type="entry name" value="REC"/>
    <property type="match status" value="1"/>
</dbReference>
<dbReference type="PRINTS" id="PR00344">
    <property type="entry name" value="BCTRLSENSOR"/>
</dbReference>
<evidence type="ECO:0000256" key="5">
    <source>
        <dbReference type="ARBA" id="ARBA00022553"/>
    </source>
</evidence>
<keyword evidence="14" id="KW-0418">Kinase</keyword>
<keyword evidence="8 11" id="KW-0472">Membrane</keyword>
<dbReference type="GO" id="GO:0000155">
    <property type="term" value="F:phosphorelay sensor kinase activity"/>
    <property type="evidence" value="ECO:0007669"/>
    <property type="project" value="InterPro"/>
</dbReference>
<evidence type="ECO:0000256" key="1">
    <source>
        <dbReference type="ARBA" id="ARBA00000085"/>
    </source>
</evidence>
<dbReference type="Gene3D" id="3.30.450.20">
    <property type="entry name" value="PAS domain"/>
    <property type="match status" value="2"/>
</dbReference>
<dbReference type="InterPro" id="IPR033479">
    <property type="entry name" value="dCache_1"/>
</dbReference>
<dbReference type="KEGG" id="mets:DK389_16705"/>
<evidence type="ECO:0000256" key="8">
    <source>
        <dbReference type="ARBA" id="ARBA00023136"/>
    </source>
</evidence>
<keyword evidence="7 11" id="KW-1133">Transmembrane helix</keyword>
<organism evidence="14 15">
    <name type="scientific">Methylobacterium durans</name>
    <dbReference type="NCBI Taxonomy" id="2202825"/>
    <lineage>
        <taxon>Bacteria</taxon>
        <taxon>Pseudomonadati</taxon>
        <taxon>Pseudomonadota</taxon>
        <taxon>Alphaproteobacteria</taxon>
        <taxon>Hyphomicrobiales</taxon>
        <taxon>Methylobacteriaceae</taxon>
        <taxon>Methylobacterium</taxon>
    </lineage>
</organism>
<dbReference type="PROSITE" id="PS50110">
    <property type="entry name" value="RESPONSE_REGULATORY"/>
    <property type="match status" value="1"/>
</dbReference>
<dbReference type="RefSeq" id="WP_109891232.1">
    <property type="nucleotide sequence ID" value="NZ_CP029550.1"/>
</dbReference>
<keyword evidence="15" id="KW-1185">Reference proteome</keyword>
<dbReference type="OrthoDB" id="9796100at2"/>
<dbReference type="InterPro" id="IPR001789">
    <property type="entry name" value="Sig_transdc_resp-reg_receiver"/>
</dbReference>
<evidence type="ECO:0000256" key="2">
    <source>
        <dbReference type="ARBA" id="ARBA00004651"/>
    </source>
</evidence>
<dbReference type="InterPro" id="IPR011006">
    <property type="entry name" value="CheY-like_superfamily"/>
</dbReference>
<feature type="domain" description="Response regulatory" evidence="13">
    <location>
        <begin position="629"/>
        <end position="745"/>
    </location>
</feature>
<dbReference type="GO" id="GO:0005886">
    <property type="term" value="C:plasma membrane"/>
    <property type="evidence" value="ECO:0007669"/>
    <property type="project" value="UniProtKB-SubCell"/>
</dbReference>
<evidence type="ECO:0000256" key="4">
    <source>
        <dbReference type="ARBA" id="ARBA00022475"/>
    </source>
</evidence>
<dbReference type="Proteomes" id="UP000245926">
    <property type="component" value="Chromosome"/>
</dbReference>
<keyword evidence="4" id="KW-1003">Cell membrane</keyword>
<dbReference type="EMBL" id="CP029550">
    <property type="protein sequence ID" value="AWN41841.1"/>
    <property type="molecule type" value="Genomic_DNA"/>
</dbReference>
<dbReference type="SMART" id="SM00388">
    <property type="entry name" value="HisKA"/>
    <property type="match status" value="1"/>
</dbReference>
<dbReference type="CDD" id="cd18161">
    <property type="entry name" value="REC_hyHK_blue-like"/>
    <property type="match status" value="1"/>
</dbReference>